<evidence type="ECO:0000256" key="3">
    <source>
        <dbReference type="ARBA" id="ARBA00022692"/>
    </source>
</evidence>
<keyword evidence="4 9" id="KW-0732">Signal</keyword>
<evidence type="ECO:0000256" key="4">
    <source>
        <dbReference type="ARBA" id="ARBA00022729"/>
    </source>
</evidence>
<dbReference type="Proteomes" id="UP000410492">
    <property type="component" value="Unassembled WGS sequence"/>
</dbReference>
<evidence type="ECO:0000256" key="2">
    <source>
        <dbReference type="ARBA" id="ARBA00008880"/>
    </source>
</evidence>
<evidence type="ECO:0000256" key="1">
    <source>
        <dbReference type="ARBA" id="ARBA00004167"/>
    </source>
</evidence>
<keyword evidence="3 8" id="KW-0812">Transmembrane</keyword>
<evidence type="ECO:0000256" key="6">
    <source>
        <dbReference type="ARBA" id="ARBA00023136"/>
    </source>
</evidence>
<organism evidence="11 12">
    <name type="scientific">Callosobruchus maculatus</name>
    <name type="common">Southern cowpea weevil</name>
    <name type="synonym">Pulse bruchid</name>
    <dbReference type="NCBI Taxonomy" id="64391"/>
    <lineage>
        <taxon>Eukaryota</taxon>
        <taxon>Metazoa</taxon>
        <taxon>Ecdysozoa</taxon>
        <taxon>Arthropoda</taxon>
        <taxon>Hexapoda</taxon>
        <taxon>Insecta</taxon>
        <taxon>Pterygota</taxon>
        <taxon>Neoptera</taxon>
        <taxon>Endopterygota</taxon>
        <taxon>Coleoptera</taxon>
        <taxon>Polyphaga</taxon>
        <taxon>Cucujiformia</taxon>
        <taxon>Chrysomeloidea</taxon>
        <taxon>Chrysomelidae</taxon>
        <taxon>Bruchinae</taxon>
        <taxon>Bruchini</taxon>
        <taxon>Callosobruchus</taxon>
    </lineage>
</organism>
<evidence type="ECO:0000256" key="8">
    <source>
        <dbReference type="SAM" id="Phobius"/>
    </source>
</evidence>
<protein>
    <recommendedName>
        <fullName evidence="10">ER membrane protein complex subunit 7 beta-sandwich domain-containing protein</fullName>
    </recommendedName>
</protein>
<feature type="domain" description="ER membrane protein complex subunit 7 beta-sandwich" evidence="10">
    <location>
        <begin position="48"/>
        <end position="158"/>
    </location>
</feature>
<feature type="signal peptide" evidence="9">
    <location>
        <begin position="1"/>
        <end position="18"/>
    </location>
</feature>
<feature type="compositionally biased region" description="Basic residues" evidence="7">
    <location>
        <begin position="224"/>
        <end position="234"/>
    </location>
</feature>
<dbReference type="PANTHER" id="PTHR13605">
    <property type="entry name" value="ER MEMBRANE PROTEIN COMPLEX SUBUNIT 7"/>
    <property type="match status" value="1"/>
</dbReference>
<keyword evidence="6 8" id="KW-0472">Membrane</keyword>
<accession>A0A653C5Y7</accession>
<dbReference type="SUPFAM" id="SSF49452">
    <property type="entry name" value="Starch-binding domain-like"/>
    <property type="match status" value="1"/>
</dbReference>
<proteinExistence type="inferred from homology"/>
<evidence type="ECO:0000313" key="11">
    <source>
        <dbReference type="EMBL" id="VEN42914.1"/>
    </source>
</evidence>
<reference evidence="11 12" key="1">
    <citation type="submission" date="2019-01" db="EMBL/GenBank/DDBJ databases">
        <authorList>
            <person name="Sayadi A."/>
        </authorList>
    </citation>
    <scope>NUCLEOTIDE SEQUENCE [LARGE SCALE GENOMIC DNA]</scope>
</reference>
<evidence type="ECO:0000256" key="5">
    <source>
        <dbReference type="ARBA" id="ARBA00022989"/>
    </source>
</evidence>
<keyword evidence="5 8" id="KW-1133">Transmembrane helix</keyword>
<sequence>MYSPFFLIPLALSLTAHAETSVEEESDENNRYNIEGRIFPLSDYQTTQTNWQANTKVHVNGGEHLGFVKRDGSFVVHNLPAGSYVVEVFNPEYTFEPARVEINSKGKFRARKVNHIRTSEVIVVPYPLRMKALGKTRYFQVREQWRITDLLFNPMVMMMVLPLLFIMVLPKMMNDPDTKKEMEQIQNMAKFELPEMSDMVSNFLASSTMPSEKTEKTQGMASKKNAKTRKRIDK</sequence>
<evidence type="ECO:0000256" key="9">
    <source>
        <dbReference type="SAM" id="SignalP"/>
    </source>
</evidence>
<feature type="chain" id="PRO_5024855009" description="ER membrane protein complex subunit 7 beta-sandwich domain-containing protein" evidence="9">
    <location>
        <begin position="19"/>
        <end position="234"/>
    </location>
</feature>
<keyword evidence="12" id="KW-1185">Reference proteome</keyword>
<dbReference type="AlphaFoldDB" id="A0A653C5Y7"/>
<dbReference type="OrthoDB" id="27095at2759"/>
<dbReference type="PANTHER" id="PTHR13605:SF4">
    <property type="entry name" value="ER MEMBRANE PROTEIN COMPLEX SUBUNIT 7"/>
    <property type="match status" value="1"/>
</dbReference>
<gene>
    <name evidence="11" type="ORF">CALMAC_LOCUS6242</name>
</gene>
<dbReference type="GO" id="GO:0072546">
    <property type="term" value="C:EMC complex"/>
    <property type="evidence" value="ECO:0007669"/>
    <property type="project" value="TreeGrafter"/>
</dbReference>
<dbReference type="GO" id="GO:0030246">
    <property type="term" value="F:carbohydrate binding"/>
    <property type="evidence" value="ECO:0007669"/>
    <property type="project" value="InterPro"/>
</dbReference>
<comment type="similarity">
    <text evidence="2">Belongs to the EMC7 family.</text>
</comment>
<evidence type="ECO:0000256" key="7">
    <source>
        <dbReference type="SAM" id="MobiDB-lite"/>
    </source>
</evidence>
<dbReference type="Pfam" id="PF09430">
    <property type="entry name" value="EMC7_beta-sandw"/>
    <property type="match status" value="1"/>
</dbReference>
<feature type="transmembrane region" description="Helical" evidence="8">
    <location>
        <begin position="150"/>
        <end position="170"/>
    </location>
</feature>
<comment type="subcellular location">
    <subcellularLocation>
        <location evidence="1">Membrane</location>
        <topology evidence="1">Single-pass membrane protein</topology>
    </subcellularLocation>
</comment>
<dbReference type="InterPro" id="IPR039163">
    <property type="entry name" value="EMC7"/>
</dbReference>
<evidence type="ECO:0000259" key="10">
    <source>
        <dbReference type="Pfam" id="PF09430"/>
    </source>
</evidence>
<name>A0A653C5Y7_CALMS</name>
<dbReference type="EMBL" id="CAACVG010006980">
    <property type="protein sequence ID" value="VEN42914.1"/>
    <property type="molecule type" value="Genomic_DNA"/>
</dbReference>
<evidence type="ECO:0000313" key="12">
    <source>
        <dbReference type="Proteomes" id="UP000410492"/>
    </source>
</evidence>
<dbReference type="InterPro" id="IPR013784">
    <property type="entry name" value="Carb-bd-like_fold"/>
</dbReference>
<dbReference type="InterPro" id="IPR019008">
    <property type="entry name" value="Beta_sandwich_EMC7"/>
</dbReference>
<feature type="region of interest" description="Disordered" evidence="7">
    <location>
        <begin position="204"/>
        <end position="234"/>
    </location>
</feature>